<dbReference type="Gene3D" id="3.40.50.1000">
    <property type="entry name" value="HAD superfamily/HAD-like"/>
    <property type="match status" value="1"/>
</dbReference>
<dbReference type="EMBL" id="JAVDRL010000006">
    <property type="protein sequence ID" value="MDR6531651.1"/>
    <property type="molecule type" value="Genomic_DNA"/>
</dbReference>
<dbReference type="NCBIfam" id="TIGR01509">
    <property type="entry name" value="HAD-SF-IA-v3"/>
    <property type="match status" value="1"/>
</dbReference>
<dbReference type="Gene3D" id="1.10.150.240">
    <property type="entry name" value="Putative phosphatase, domain 2"/>
    <property type="match status" value="1"/>
</dbReference>
<evidence type="ECO:0000313" key="1">
    <source>
        <dbReference type="EMBL" id="MDR6531651.1"/>
    </source>
</evidence>
<dbReference type="SFLD" id="SFLDS00003">
    <property type="entry name" value="Haloacid_Dehalogenase"/>
    <property type="match status" value="1"/>
</dbReference>
<dbReference type="SFLD" id="SFLDG01135">
    <property type="entry name" value="C1.5.6:_HAD__Beta-PGM__Phospha"/>
    <property type="match status" value="1"/>
</dbReference>
<dbReference type="InterPro" id="IPR006439">
    <property type="entry name" value="HAD-SF_hydro_IA"/>
</dbReference>
<dbReference type="InterPro" id="IPR023214">
    <property type="entry name" value="HAD_sf"/>
</dbReference>
<dbReference type="PANTHER" id="PTHR18901:SF38">
    <property type="entry name" value="PSEUDOURIDINE-5'-PHOSPHATASE"/>
    <property type="match status" value="1"/>
</dbReference>
<dbReference type="InterPro" id="IPR041492">
    <property type="entry name" value="HAD_2"/>
</dbReference>
<dbReference type="SUPFAM" id="SSF56784">
    <property type="entry name" value="HAD-like"/>
    <property type="match status" value="1"/>
</dbReference>
<evidence type="ECO:0000313" key="2">
    <source>
        <dbReference type="Proteomes" id="UP001262754"/>
    </source>
</evidence>
<dbReference type="InterPro" id="IPR023198">
    <property type="entry name" value="PGP-like_dom2"/>
</dbReference>
<dbReference type="InterPro" id="IPR036412">
    <property type="entry name" value="HAD-like_sf"/>
</dbReference>
<organism evidence="1 2">
    <name type="scientific">Caulobacter rhizosphaerae</name>
    <dbReference type="NCBI Taxonomy" id="2010972"/>
    <lineage>
        <taxon>Bacteria</taxon>
        <taxon>Pseudomonadati</taxon>
        <taxon>Pseudomonadota</taxon>
        <taxon>Alphaproteobacteria</taxon>
        <taxon>Caulobacterales</taxon>
        <taxon>Caulobacteraceae</taxon>
        <taxon>Caulobacter</taxon>
    </lineage>
</organism>
<protein>
    <submittedName>
        <fullName evidence="1">HAD superfamily hydrolase (TIGR01509 family)</fullName>
    </submittedName>
</protein>
<name>A0ABU1MZP0_9CAUL</name>
<proteinExistence type="predicted"/>
<dbReference type="SFLD" id="SFLDG01129">
    <property type="entry name" value="C1.5:_HAD__Beta-PGM__Phosphata"/>
    <property type="match status" value="1"/>
</dbReference>
<keyword evidence="1" id="KW-0378">Hydrolase</keyword>
<comment type="caution">
    <text evidence="1">The sequence shown here is derived from an EMBL/GenBank/DDBJ whole genome shotgun (WGS) entry which is preliminary data.</text>
</comment>
<sequence length="227" mass="25140">MTFPRGVPFPEEIRAVVFDMDGLLLDTETVYQAAMIEAGQAFGVDFTAATYRSMVGKTNPECGMMLRELYGAGFPVEDYFARTWADVEAILEAEVRLKTGVMEILDYLDSLGVPRAIATSNSRQAVDRYLGRFDLVKRFHAVVANADVVRHKPHPDPYLEAARRLNVHPTLCLALEDSHPGVRAAHAAGMMTIMVPDILDPNEEMHDKCVHIAESLHVVMDLLKAAA</sequence>
<accession>A0ABU1MZP0</accession>
<dbReference type="Proteomes" id="UP001262754">
    <property type="component" value="Unassembled WGS sequence"/>
</dbReference>
<dbReference type="PANTHER" id="PTHR18901">
    <property type="entry name" value="2-DEOXYGLUCOSE-6-PHOSPHATE PHOSPHATASE 2"/>
    <property type="match status" value="1"/>
</dbReference>
<dbReference type="CDD" id="cd07505">
    <property type="entry name" value="HAD_BPGM-like"/>
    <property type="match status" value="1"/>
</dbReference>
<keyword evidence="2" id="KW-1185">Reference proteome</keyword>
<dbReference type="GO" id="GO:0016787">
    <property type="term" value="F:hydrolase activity"/>
    <property type="evidence" value="ECO:0007669"/>
    <property type="project" value="UniProtKB-KW"/>
</dbReference>
<gene>
    <name evidence="1" type="ORF">J2800_002398</name>
</gene>
<dbReference type="Pfam" id="PF13419">
    <property type="entry name" value="HAD_2"/>
    <property type="match status" value="1"/>
</dbReference>
<reference evidence="1 2" key="1">
    <citation type="submission" date="2023-07" db="EMBL/GenBank/DDBJ databases">
        <title>Sorghum-associated microbial communities from plants grown in Nebraska, USA.</title>
        <authorList>
            <person name="Schachtman D."/>
        </authorList>
    </citation>
    <scope>NUCLEOTIDE SEQUENCE [LARGE SCALE GENOMIC DNA]</scope>
    <source>
        <strain evidence="1 2">DS2154</strain>
    </source>
</reference>